<comment type="cofactor">
    <cofactor evidence="1">
        <name>Zn(2+)</name>
        <dbReference type="ChEBI" id="CHEBI:29105"/>
    </cofactor>
</comment>
<evidence type="ECO:0000256" key="1">
    <source>
        <dbReference type="ARBA" id="ARBA00001947"/>
    </source>
</evidence>
<feature type="signal peptide" evidence="6">
    <location>
        <begin position="1"/>
        <end position="21"/>
    </location>
</feature>
<evidence type="ECO:0000256" key="3">
    <source>
        <dbReference type="ARBA" id="ARBA00023049"/>
    </source>
</evidence>
<dbReference type="Proteomes" id="UP000501891">
    <property type="component" value="Chromosome"/>
</dbReference>
<dbReference type="PANTHER" id="PTHR11851:SF49">
    <property type="entry name" value="MITOCHONDRIAL-PROCESSING PEPTIDASE SUBUNIT ALPHA"/>
    <property type="match status" value="1"/>
</dbReference>
<keyword evidence="3" id="KW-0378">Hydrolase</keyword>
<feature type="region of interest" description="Disordered" evidence="5">
    <location>
        <begin position="436"/>
        <end position="467"/>
    </location>
</feature>
<evidence type="ECO:0000259" key="8">
    <source>
        <dbReference type="Pfam" id="PF05193"/>
    </source>
</evidence>
<name>A0A858RBW7_9PROT</name>
<dbReference type="GO" id="GO:0046872">
    <property type="term" value="F:metal ion binding"/>
    <property type="evidence" value="ECO:0007669"/>
    <property type="project" value="InterPro"/>
</dbReference>
<dbReference type="Pfam" id="PF05193">
    <property type="entry name" value="Peptidase_M16_C"/>
    <property type="match status" value="1"/>
</dbReference>
<reference evidence="9" key="1">
    <citation type="submission" date="2020-04" db="EMBL/GenBank/DDBJ databases">
        <title>A desert anoxygenic phototrophic bacterium fixes CO2 using RubisCO under aerobic conditions.</title>
        <authorList>
            <person name="Tang K."/>
        </authorList>
    </citation>
    <scope>NUCLEOTIDE SEQUENCE [LARGE SCALE GENOMIC DNA]</scope>
    <source>
        <strain evidence="9">MIMtkB3</strain>
    </source>
</reference>
<feature type="domain" description="Peptidase M16 C-terminal" evidence="8">
    <location>
        <begin position="191"/>
        <end position="374"/>
    </location>
</feature>
<evidence type="ECO:0000313" key="9">
    <source>
        <dbReference type="EMBL" id="QJE74884.1"/>
    </source>
</evidence>
<dbReference type="InterPro" id="IPR050361">
    <property type="entry name" value="MPP/UQCRC_Complex"/>
</dbReference>
<dbReference type="InterPro" id="IPR011765">
    <property type="entry name" value="Pept_M16_N"/>
</dbReference>
<proteinExistence type="inferred from homology"/>
<evidence type="ECO:0000259" key="7">
    <source>
        <dbReference type="Pfam" id="PF00675"/>
    </source>
</evidence>
<evidence type="ECO:0000256" key="4">
    <source>
        <dbReference type="RuleBase" id="RU004447"/>
    </source>
</evidence>
<dbReference type="Gene3D" id="3.30.830.10">
    <property type="entry name" value="Metalloenzyme, LuxS/M16 peptidase-like"/>
    <property type="match status" value="2"/>
</dbReference>
<evidence type="ECO:0000256" key="6">
    <source>
        <dbReference type="SAM" id="SignalP"/>
    </source>
</evidence>
<keyword evidence="10" id="KW-1185">Reference proteome</keyword>
<dbReference type="GO" id="GO:0006508">
    <property type="term" value="P:proteolysis"/>
    <property type="evidence" value="ECO:0007669"/>
    <property type="project" value="InterPro"/>
</dbReference>
<comment type="similarity">
    <text evidence="2 4">Belongs to the peptidase M16 family.</text>
</comment>
<dbReference type="Pfam" id="PF00675">
    <property type="entry name" value="Peptidase_M16"/>
    <property type="match status" value="1"/>
</dbReference>
<dbReference type="SUPFAM" id="SSF63411">
    <property type="entry name" value="LuxS/MPP-like metallohydrolase"/>
    <property type="match status" value="2"/>
</dbReference>
<keyword evidence="3" id="KW-0645">Protease</keyword>
<dbReference type="KEGG" id="acru:HHL28_13105"/>
<dbReference type="PANTHER" id="PTHR11851">
    <property type="entry name" value="METALLOPROTEASE"/>
    <property type="match status" value="1"/>
</dbReference>
<feature type="domain" description="Peptidase M16 N-terminal" evidence="7">
    <location>
        <begin position="37"/>
        <end position="182"/>
    </location>
</feature>
<keyword evidence="6" id="KW-0732">Signal</keyword>
<feature type="compositionally biased region" description="Low complexity" evidence="5">
    <location>
        <begin position="444"/>
        <end position="454"/>
    </location>
</feature>
<dbReference type="GO" id="GO:0004222">
    <property type="term" value="F:metalloendopeptidase activity"/>
    <property type="evidence" value="ECO:0007669"/>
    <property type="project" value="InterPro"/>
</dbReference>
<gene>
    <name evidence="9" type="ORF">HHL28_13105</name>
</gene>
<keyword evidence="3" id="KW-0482">Metalloprotease</keyword>
<feature type="chain" id="PRO_5032905602" evidence="6">
    <location>
        <begin position="22"/>
        <end position="467"/>
    </location>
</feature>
<dbReference type="InterPro" id="IPR011249">
    <property type="entry name" value="Metalloenz_LuxS/M16"/>
</dbReference>
<dbReference type="InterPro" id="IPR007863">
    <property type="entry name" value="Peptidase_M16_C"/>
</dbReference>
<dbReference type="EMBL" id="CP051775">
    <property type="protein sequence ID" value="QJE74884.1"/>
    <property type="molecule type" value="Genomic_DNA"/>
</dbReference>
<sequence>MALAAGVAFTALVALAPPVSARVFDPETFTLSNGMQVVVVTNRRAPVVSHMVWYKVGSADEPRGKSGIAHYLEHLMFKGTDELKPGEFSRTVARNGGRDNAFTSYDYTAYFENIARDRLELVMKMEADRMADLRLTEEVALPERAVVMEERRQRTGNNPGARLWEMMNSALFIHHPYGTPIIGWMNEIEQLTYKDALDFYKTWYAPNNAMLVVAGDITAAELKPLAEKTFGKIPARKVPERVRVDEPPTEGARRVSLTDPQVRQPSWQRLWKAPSYAEAGEKPDAYALQVLQTIMGGGATSRLYRTLVVEQKVAASASMWYSPTALDLGTLGLGASPMPGVELAKVESAMEAEVARLLKDGVTAEEVETAKTRLRREAVFARDSLQGPAEAFGYALATGQTVEDVEAWPDRIGKVTVEQVNAAAKAVLSQQDHVTGVLLPDPNAPATGPVAAAPVGPPPTSAGDHRR</sequence>
<protein>
    <submittedName>
        <fullName evidence="9">Insulinase family protein</fullName>
    </submittedName>
</protein>
<dbReference type="PROSITE" id="PS00143">
    <property type="entry name" value="INSULINASE"/>
    <property type="match status" value="1"/>
</dbReference>
<dbReference type="InterPro" id="IPR001431">
    <property type="entry name" value="Pept_M16_Zn_BS"/>
</dbReference>
<dbReference type="AlphaFoldDB" id="A0A858RBW7"/>
<evidence type="ECO:0000256" key="2">
    <source>
        <dbReference type="ARBA" id="ARBA00007261"/>
    </source>
</evidence>
<evidence type="ECO:0000313" key="10">
    <source>
        <dbReference type="Proteomes" id="UP000501891"/>
    </source>
</evidence>
<accession>A0A858RBW7</accession>
<evidence type="ECO:0000256" key="5">
    <source>
        <dbReference type="SAM" id="MobiDB-lite"/>
    </source>
</evidence>
<organism evidence="9 10">
    <name type="scientific">Aerophototrophica crusticola</name>
    <dbReference type="NCBI Taxonomy" id="1709002"/>
    <lineage>
        <taxon>Bacteria</taxon>
        <taxon>Pseudomonadati</taxon>
        <taxon>Pseudomonadota</taxon>
        <taxon>Alphaproteobacteria</taxon>
        <taxon>Rhodospirillales</taxon>
        <taxon>Rhodospirillaceae</taxon>
        <taxon>Aerophototrophica</taxon>
    </lineage>
</organism>